<dbReference type="Proteomes" id="UP000516160">
    <property type="component" value="Chromosome"/>
</dbReference>
<dbReference type="PANTHER" id="PTHR43441:SF12">
    <property type="entry name" value="RIBOSOMAL N-ACETYLTRANSFERASE YDAF-RELATED"/>
    <property type="match status" value="1"/>
</dbReference>
<dbReference type="InterPro" id="IPR000182">
    <property type="entry name" value="GNAT_dom"/>
</dbReference>
<dbReference type="PANTHER" id="PTHR43441">
    <property type="entry name" value="RIBOSOMAL-PROTEIN-SERINE ACETYLTRANSFERASE"/>
    <property type="match status" value="1"/>
</dbReference>
<evidence type="ECO:0000313" key="3">
    <source>
        <dbReference type="Proteomes" id="UP000516160"/>
    </source>
</evidence>
<dbReference type="Gene3D" id="3.40.630.30">
    <property type="match status" value="1"/>
</dbReference>
<dbReference type="RefSeq" id="WP_213166121.1">
    <property type="nucleotide sequence ID" value="NZ_CP058559.1"/>
</dbReference>
<evidence type="ECO:0000259" key="1">
    <source>
        <dbReference type="PROSITE" id="PS51186"/>
    </source>
</evidence>
<gene>
    <name evidence="2" type="ORF">HYG86_13530</name>
</gene>
<dbReference type="GO" id="GO:1990189">
    <property type="term" value="F:protein N-terminal-serine acetyltransferase activity"/>
    <property type="evidence" value="ECO:0007669"/>
    <property type="project" value="TreeGrafter"/>
</dbReference>
<dbReference type="SUPFAM" id="SSF55729">
    <property type="entry name" value="Acyl-CoA N-acyltransferases (Nat)"/>
    <property type="match status" value="1"/>
</dbReference>
<sequence length="178" mass="20784">MFYYPVDDNIKLKLLEKHHGKELYDLIENNRSYLEHWLEFAKVLNSTSDCERFIVKALNKFSQGFEVHMGIWVEHTLVGAICIINIDKNCKKAELGYYLGEQYQGKGYVTKSLKSVINSLFNERKLNRLEIRCAAENTKSINIAEKLGFSLEGKLEKAEMYNGRFHDLMIYGLIEKNY</sequence>
<dbReference type="Pfam" id="PF13302">
    <property type="entry name" value="Acetyltransf_3"/>
    <property type="match status" value="1"/>
</dbReference>
<dbReference type="PROSITE" id="PS51186">
    <property type="entry name" value="GNAT"/>
    <property type="match status" value="1"/>
</dbReference>
<reference evidence="2 3" key="1">
    <citation type="submission" date="2020-07" db="EMBL/GenBank/DDBJ databases">
        <title>Alkalicella. sp. LB2 genome.</title>
        <authorList>
            <person name="Postec A."/>
            <person name="Quemeneur M."/>
        </authorList>
    </citation>
    <scope>NUCLEOTIDE SEQUENCE [LARGE SCALE GENOMIC DNA]</scope>
    <source>
        <strain evidence="2 3">LB2</strain>
    </source>
</reference>
<dbReference type="GO" id="GO:0008999">
    <property type="term" value="F:protein-N-terminal-alanine acetyltransferase activity"/>
    <property type="evidence" value="ECO:0007669"/>
    <property type="project" value="TreeGrafter"/>
</dbReference>
<dbReference type="GO" id="GO:0005737">
    <property type="term" value="C:cytoplasm"/>
    <property type="evidence" value="ECO:0007669"/>
    <property type="project" value="TreeGrafter"/>
</dbReference>
<accession>A0A7G9WAK1</accession>
<keyword evidence="3" id="KW-1185">Reference proteome</keyword>
<dbReference type="EMBL" id="CP058559">
    <property type="protein sequence ID" value="QNO15713.1"/>
    <property type="molecule type" value="Genomic_DNA"/>
</dbReference>
<evidence type="ECO:0000313" key="2">
    <source>
        <dbReference type="EMBL" id="QNO15713.1"/>
    </source>
</evidence>
<dbReference type="AlphaFoldDB" id="A0A7G9WAK1"/>
<feature type="domain" description="N-acetyltransferase" evidence="1">
    <location>
        <begin position="10"/>
        <end position="174"/>
    </location>
</feature>
<name>A0A7G9WAK1_ALKCA</name>
<keyword evidence="2" id="KW-0808">Transferase</keyword>
<protein>
    <submittedName>
        <fullName evidence="2">GNAT family N-acetyltransferase</fullName>
    </submittedName>
</protein>
<dbReference type="InterPro" id="IPR051908">
    <property type="entry name" value="Ribosomal_N-acetyltransferase"/>
</dbReference>
<dbReference type="InterPro" id="IPR016181">
    <property type="entry name" value="Acyl_CoA_acyltransferase"/>
</dbReference>
<dbReference type="KEGG" id="acae:HYG86_13530"/>
<proteinExistence type="predicted"/>
<organism evidence="2 3">
    <name type="scientific">Alkalicella caledoniensis</name>
    <dbReference type="NCBI Taxonomy" id="2731377"/>
    <lineage>
        <taxon>Bacteria</taxon>
        <taxon>Bacillati</taxon>
        <taxon>Bacillota</taxon>
        <taxon>Clostridia</taxon>
        <taxon>Eubacteriales</taxon>
        <taxon>Proteinivoracaceae</taxon>
        <taxon>Alkalicella</taxon>
    </lineage>
</organism>